<keyword evidence="2" id="KW-1185">Reference proteome</keyword>
<organism evidence="1 2">
    <name type="scientific">Caloramator proteoclasticus DSM 10124</name>
    <dbReference type="NCBI Taxonomy" id="1121262"/>
    <lineage>
        <taxon>Bacteria</taxon>
        <taxon>Bacillati</taxon>
        <taxon>Bacillota</taxon>
        <taxon>Clostridia</taxon>
        <taxon>Eubacteriales</taxon>
        <taxon>Clostridiaceae</taxon>
        <taxon>Caloramator</taxon>
    </lineage>
</organism>
<dbReference type="AlphaFoldDB" id="A0A1M4S703"/>
<evidence type="ECO:0000313" key="2">
    <source>
        <dbReference type="Proteomes" id="UP000184423"/>
    </source>
</evidence>
<dbReference type="Pfam" id="PF11213">
    <property type="entry name" value="DUF3006"/>
    <property type="match status" value="1"/>
</dbReference>
<reference evidence="2" key="1">
    <citation type="submission" date="2016-11" db="EMBL/GenBank/DDBJ databases">
        <authorList>
            <person name="Varghese N."/>
            <person name="Submissions S."/>
        </authorList>
    </citation>
    <scope>NUCLEOTIDE SEQUENCE [LARGE SCALE GENOMIC DNA]</scope>
    <source>
        <strain evidence="2">DSM 10124</strain>
    </source>
</reference>
<proteinExistence type="predicted"/>
<evidence type="ECO:0000313" key="1">
    <source>
        <dbReference type="EMBL" id="SHE27996.1"/>
    </source>
</evidence>
<sequence>MKGVVDRIEGNVVVIVLDDEDVVEVDIKNFDNKVTEGDVVYKGVYNWVVDEEETLKRKKEVENYLKLFDE</sequence>
<dbReference type="InterPro" id="IPR021377">
    <property type="entry name" value="DUF3006"/>
</dbReference>
<evidence type="ECO:0008006" key="3">
    <source>
        <dbReference type="Google" id="ProtNLM"/>
    </source>
</evidence>
<accession>A0A1M4S703</accession>
<dbReference type="EMBL" id="FQVG01000001">
    <property type="protein sequence ID" value="SHE27996.1"/>
    <property type="molecule type" value="Genomic_DNA"/>
</dbReference>
<gene>
    <name evidence="1" type="ORF">SAMN02746091_00030</name>
</gene>
<name>A0A1M4S703_9CLOT</name>
<dbReference type="Proteomes" id="UP000184423">
    <property type="component" value="Unassembled WGS sequence"/>
</dbReference>
<dbReference type="RefSeq" id="WP_073247556.1">
    <property type="nucleotide sequence ID" value="NZ_FQVG01000001.1"/>
</dbReference>
<protein>
    <recommendedName>
        <fullName evidence="3">DUF3006 domain-containing protein</fullName>
    </recommendedName>
</protein>